<proteinExistence type="predicted"/>
<evidence type="ECO:0000313" key="1">
    <source>
        <dbReference type="EMBL" id="KKM99568.1"/>
    </source>
</evidence>
<name>A0A0F9M1J9_9ZZZZ</name>
<dbReference type="AlphaFoldDB" id="A0A0F9M1J9"/>
<comment type="caution">
    <text evidence="1">The sequence shown here is derived from an EMBL/GenBank/DDBJ whole genome shotgun (WGS) entry which is preliminary data.</text>
</comment>
<reference evidence="1" key="1">
    <citation type="journal article" date="2015" name="Nature">
        <title>Complex archaea that bridge the gap between prokaryotes and eukaryotes.</title>
        <authorList>
            <person name="Spang A."/>
            <person name="Saw J.H."/>
            <person name="Jorgensen S.L."/>
            <person name="Zaremba-Niedzwiedzka K."/>
            <person name="Martijn J."/>
            <person name="Lind A.E."/>
            <person name="van Eijk R."/>
            <person name="Schleper C."/>
            <person name="Guy L."/>
            <person name="Ettema T.J."/>
        </authorList>
    </citation>
    <scope>NUCLEOTIDE SEQUENCE</scope>
</reference>
<dbReference type="EMBL" id="LAZR01005482">
    <property type="protein sequence ID" value="KKM99568.1"/>
    <property type="molecule type" value="Genomic_DNA"/>
</dbReference>
<organism evidence="1">
    <name type="scientific">marine sediment metagenome</name>
    <dbReference type="NCBI Taxonomy" id="412755"/>
    <lineage>
        <taxon>unclassified sequences</taxon>
        <taxon>metagenomes</taxon>
        <taxon>ecological metagenomes</taxon>
    </lineage>
</organism>
<sequence length="542" mass="61578">MEYDPIMKEEIPACAYKEESELTDREKDIWNLERARCQLSFLHFLEWVRIIRPPIPGQVSESIVPLELWKHTKEVIATLLRERHISVLKARQIGLSTIIAVYVTWYALSKVGANILLFSQGQDEAKSLLSKCRNVYDQLPNFMKFKLDPDSKESIGFPATKSVIKALPSTTSAGIGETASILVWDEHAKHEYADTNYTHAKPTIDGGGQVISVFTADPNGNDNLATALFEDALKGKNGFYPLFFPWDVIPGRNQEWYEQTERSIPERDLAKLSPQLYMAKNYPGSIEEALSTATSVAVFDKKVLNIMMEDVRGHINEGEEFIRVYKDYHVGNKYVAASDVSWGVGADFSVTGVMDEHGDIVADIMSNKLEPDEFTEHSVELMKHYHNPWWWIENNTAGGGRIVIKKAVELGYRKLGHKGDVTWSQLDTPEMLSKIGFSTNEKSRIDLFGGLITGINDMQLRIYNEQGLRHFFNMIRNSNKNGKIEATSSTHDDYVIMVGICLMKRKDMKQESMKPIETLTFNKPNIPSVIQRLIDRRQYAEA</sequence>
<dbReference type="Gene3D" id="3.30.420.240">
    <property type="match status" value="1"/>
</dbReference>
<gene>
    <name evidence="1" type="ORF">LCGC14_1146520</name>
</gene>
<dbReference type="Gene3D" id="3.40.50.300">
    <property type="entry name" value="P-loop containing nucleotide triphosphate hydrolases"/>
    <property type="match status" value="1"/>
</dbReference>
<dbReference type="InterPro" id="IPR027417">
    <property type="entry name" value="P-loop_NTPase"/>
</dbReference>
<protein>
    <recommendedName>
        <fullName evidence="2">Terminase large subunit gp17-like C-terminal domain-containing protein</fullName>
    </recommendedName>
</protein>
<accession>A0A0F9M1J9</accession>
<evidence type="ECO:0008006" key="2">
    <source>
        <dbReference type="Google" id="ProtNLM"/>
    </source>
</evidence>